<sequence>MARLFISFLGTGNYLPCNYCLPEDGHGARRANNVRFVQTALLGLHCADFGPEDRALIACTPQAREKHLEALRHELEARGWPGRVEALPIPEPGGTDDAWEIFRIFNDAIHEGDAITFDITHSFRFLPLLFTVLIQYLKVTKDIRLKGVYYGAFERLGPPRQVEAMPVEERDAPIMDMTPFLGLFDWSVGIDRFLRSGQPDDLNRLVQQEVQPVLRETQGKDETARALRGIAQGLTELAEGIDTVRGQELAEFKARKRILEPLQRVQTDILPPLQPVLERLSEDLALWEDQSAENLLHAVGWCIRHGQTQQGYTLLQEGIITLLDLRIPEMERIDAKVADTKAATKARRNLLSKLLNVLGGKEPRPESEWKEELAAYPEVARAAREWIPKALVPCYERITQLRNDINHGGFIQPSKAKSLREELQRLHQEVSALLLT</sequence>
<dbReference type="InterPro" id="IPR013383">
    <property type="entry name" value="CRISPR-assoc_prot_DxTHG_CS"/>
</dbReference>
<dbReference type="EMBL" id="FOUO01000009">
    <property type="protein sequence ID" value="SFM54157.1"/>
    <property type="molecule type" value="Genomic_DNA"/>
</dbReference>
<organism evidence="1 2">
    <name type="scientific">Ectothiorhodospira mobilis</name>
    <dbReference type="NCBI Taxonomy" id="195064"/>
    <lineage>
        <taxon>Bacteria</taxon>
        <taxon>Pseudomonadati</taxon>
        <taxon>Pseudomonadota</taxon>
        <taxon>Gammaproteobacteria</taxon>
        <taxon>Chromatiales</taxon>
        <taxon>Ectothiorhodospiraceae</taxon>
        <taxon>Ectothiorhodospira</taxon>
    </lineage>
</organism>
<proteinExistence type="predicted"/>
<dbReference type="CDD" id="cd09732">
    <property type="entry name" value="Csx1_III-U"/>
    <property type="match status" value="1"/>
</dbReference>
<protein>
    <submittedName>
        <fullName evidence="1">CRISPR-associated protein, TM1812 family</fullName>
    </submittedName>
</protein>
<dbReference type="AlphaFoldDB" id="A0A1I4RPH8"/>
<dbReference type="InterPro" id="IPR011742">
    <property type="entry name" value="CRISPR-assoc_prot_TM1812"/>
</dbReference>
<dbReference type="STRING" id="195064.SAMN05421721_1095"/>
<reference evidence="1 2" key="1">
    <citation type="submission" date="2016-10" db="EMBL/GenBank/DDBJ databases">
        <authorList>
            <person name="de Groot N.N."/>
        </authorList>
    </citation>
    <scope>NUCLEOTIDE SEQUENCE [LARGE SCALE GENOMIC DNA]</scope>
    <source>
        <strain evidence="1 2">DSM 4180</strain>
    </source>
</reference>
<keyword evidence="2" id="KW-1185">Reference proteome</keyword>
<dbReference type="NCBIfam" id="TIGR02221">
    <property type="entry name" value="cas_TM1812"/>
    <property type="match status" value="1"/>
</dbReference>
<gene>
    <name evidence="1" type="ORF">SAMN05421721_1095</name>
</gene>
<evidence type="ECO:0000313" key="2">
    <source>
        <dbReference type="Proteomes" id="UP000199556"/>
    </source>
</evidence>
<dbReference type="NCBIfam" id="TIGR02549">
    <property type="entry name" value="CRISPR_DxTHG"/>
    <property type="match status" value="1"/>
</dbReference>
<dbReference type="Proteomes" id="UP000199556">
    <property type="component" value="Unassembled WGS sequence"/>
</dbReference>
<accession>A0A1I4RPH8</accession>
<dbReference type="RefSeq" id="WP_090485509.1">
    <property type="nucleotide sequence ID" value="NZ_FOUO01000009.1"/>
</dbReference>
<dbReference type="OrthoDB" id="8548152at2"/>
<name>A0A1I4RPH8_ECTMO</name>
<evidence type="ECO:0000313" key="1">
    <source>
        <dbReference type="EMBL" id="SFM54157.1"/>
    </source>
</evidence>